<evidence type="ECO:0000313" key="3">
    <source>
        <dbReference type="EMBL" id="OQK16827.1"/>
    </source>
</evidence>
<evidence type="ECO:0000256" key="2">
    <source>
        <dbReference type="SAM" id="Phobius"/>
    </source>
</evidence>
<dbReference type="Proteomes" id="UP000191980">
    <property type="component" value="Unassembled WGS sequence"/>
</dbReference>
<dbReference type="EMBL" id="LPUF01000001">
    <property type="protein sequence ID" value="OQK16827.1"/>
    <property type="molecule type" value="Genomic_DNA"/>
</dbReference>
<dbReference type="RefSeq" id="WP_080521444.1">
    <property type="nucleotide sequence ID" value="NZ_LPUF01000001.1"/>
</dbReference>
<dbReference type="AlphaFoldDB" id="A0A1V8M5J3"/>
<keyword evidence="4" id="KW-1185">Reference proteome</keyword>
<evidence type="ECO:0000313" key="4">
    <source>
        <dbReference type="Proteomes" id="UP000191980"/>
    </source>
</evidence>
<comment type="caution">
    <text evidence="3">The sequence shown here is derived from an EMBL/GenBank/DDBJ whole genome shotgun (WGS) entry which is preliminary data.</text>
</comment>
<name>A0A1V8M5J3_9GAMM</name>
<evidence type="ECO:0008006" key="5">
    <source>
        <dbReference type="Google" id="ProtNLM"/>
    </source>
</evidence>
<evidence type="ECO:0000256" key="1">
    <source>
        <dbReference type="SAM" id="MobiDB-lite"/>
    </source>
</evidence>
<keyword evidence="2" id="KW-0472">Membrane</keyword>
<feature type="transmembrane region" description="Helical" evidence="2">
    <location>
        <begin position="12"/>
        <end position="33"/>
    </location>
</feature>
<organism evidence="3 4">
    <name type="scientific">Methyloprofundus sedimenti</name>
    <dbReference type="NCBI Taxonomy" id="1420851"/>
    <lineage>
        <taxon>Bacteria</taxon>
        <taxon>Pseudomonadati</taxon>
        <taxon>Pseudomonadota</taxon>
        <taxon>Gammaproteobacteria</taxon>
        <taxon>Methylococcales</taxon>
        <taxon>Methylococcaceae</taxon>
        <taxon>Methyloprofundus</taxon>
    </lineage>
</organism>
<keyword evidence="2" id="KW-1133">Transmembrane helix</keyword>
<dbReference type="STRING" id="1420851.AU255_02680"/>
<protein>
    <recommendedName>
        <fullName evidence="5">Pilus assembly protein PilW</fullName>
    </recommendedName>
</protein>
<dbReference type="Pfam" id="PF07963">
    <property type="entry name" value="N_methyl"/>
    <property type="match status" value="1"/>
</dbReference>
<gene>
    <name evidence="3" type="ORF">AU255_02680</name>
</gene>
<dbReference type="PROSITE" id="PS00409">
    <property type="entry name" value="PROKAR_NTER_METHYL"/>
    <property type="match status" value="1"/>
</dbReference>
<dbReference type="InterPro" id="IPR012902">
    <property type="entry name" value="N_methyl_site"/>
</dbReference>
<keyword evidence="2" id="KW-0812">Transmembrane</keyword>
<sequence length="283" mass="30681">MQKSKRQTGLTLVELLVGMLVGMIVMAGAISIFSNSFNSQSDNIQLTRLNQDLRAMMDIMERDIRRAGFVTSDPDNNFASLQANPFFDSATGGATTDIGIYNSGACIVYSYNSDNDSPPVVDSNERRGFLLDGTNLEMRKYGATNENCSTGAEWETITDPGIEITALQFTLTTSTLNVTSMINDDDGDGTVEPSDSDGIPYGDDDGDGLCDWTDTNNDGVRDTNELEVCNTCTRDGSPPDPACLYVRNVTISLTGRLANDTAVTQTITEEIRIRNDKFVAAVP</sequence>
<accession>A0A1V8M5J3</accession>
<reference evidence="3 4" key="1">
    <citation type="submission" date="2015-12" db="EMBL/GenBank/DDBJ databases">
        <authorList>
            <person name="Shamseldin A."/>
            <person name="Moawad H."/>
            <person name="Abd El-Rahim W.M."/>
            <person name="Sadowsky M.J."/>
        </authorList>
    </citation>
    <scope>NUCLEOTIDE SEQUENCE [LARGE SCALE GENOMIC DNA]</scope>
    <source>
        <strain evidence="3 4">WF1</strain>
    </source>
</reference>
<feature type="region of interest" description="Disordered" evidence="1">
    <location>
        <begin position="183"/>
        <end position="207"/>
    </location>
</feature>
<dbReference type="OrthoDB" id="5296662at2"/>
<proteinExistence type="predicted"/>